<keyword evidence="10" id="KW-0406">Ion transport</keyword>
<keyword evidence="5" id="KW-1003">Cell membrane</keyword>
<accession>A0A8K0SN50</accession>
<keyword evidence="9" id="KW-0560">Oxidoreductase</keyword>
<comment type="similarity">
    <text evidence="2">Belongs to the ferric reductase (FRE) family.</text>
</comment>
<feature type="domain" description="FAD-binding FR-type" evidence="14">
    <location>
        <begin position="293"/>
        <end position="421"/>
    </location>
</feature>
<dbReference type="CDD" id="cd06186">
    <property type="entry name" value="NOX_Duox_like_FAD_NADP"/>
    <property type="match status" value="1"/>
</dbReference>
<evidence type="ECO:0000256" key="11">
    <source>
        <dbReference type="ARBA" id="ARBA00023136"/>
    </source>
</evidence>
<dbReference type="InterPro" id="IPR017938">
    <property type="entry name" value="Riboflavin_synthase-like_b-brl"/>
</dbReference>
<evidence type="ECO:0000256" key="10">
    <source>
        <dbReference type="ARBA" id="ARBA00023065"/>
    </source>
</evidence>
<dbReference type="GO" id="GO:0005886">
    <property type="term" value="C:plasma membrane"/>
    <property type="evidence" value="ECO:0007669"/>
    <property type="project" value="UniProtKB-SubCell"/>
</dbReference>
<comment type="catalytic activity">
    <reaction evidence="12">
        <text>2 a Fe(II)-siderophore + NADP(+) + H(+) = 2 a Fe(III)-siderophore + NADPH</text>
        <dbReference type="Rhea" id="RHEA:28795"/>
        <dbReference type="Rhea" id="RHEA-COMP:11342"/>
        <dbReference type="Rhea" id="RHEA-COMP:11344"/>
        <dbReference type="ChEBI" id="CHEBI:15378"/>
        <dbReference type="ChEBI" id="CHEBI:29033"/>
        <dbReference type="ChEBI" id="CHEBI:29034"/>
        <dbReference type="ChEBI" id="CHEBI:57783"/>
        <dbReference type="ChEBI" id="CHEBI:58349"/>
        <dbReference type="EC" id="1.16.1.9"/>
    </reaction>
</comment>
<dbReference type="EC" id="1.16.1.9" evidence="3"/>
<proteinExistence type="inferred from homology"/>
<keyword evidence="6 13" id="KW-0812">Transmembrane</keyword>
<dbReference type="SUPFAM" id="SSF52343">
    <property type="entry name" value="Ferredoxin reductase-like, C-terminal NADP-linked domain"/>
    <property type="match status" value="1"/>
</dbReference>
<dbReference type="OrthoDB" id="4494341at2759"/>
<evidence type="ECO:0000313" key="15">
    <source>
        <dbReference type="EMBL" id="KAH7313259.1"/>
    </source>
</evidence>
<evidence type="ECO:0000256" key="9">
    <source>
        <dbReference type="ARBA" id="ARBA00023002"/>
    </source>
</evidence>
<comment type="caution">
    <text evidence="15">The sequence shown here is derived from an EMBL/GenBank/DDBJ whole genome shotgun (WGS) entry which is preliminary data.</text>
</comment>
<sequence>MAPGNSHAEGPTPADIINQDLSNYLLIICGAVSAAVIAWKSVDLITKYARTVVGANNDRQHYFARPSPNAASIKKHVLYAPVLSKRHNREIQLSSAINVGTLPTRFQLLFLTAYFITNVIFCVIDIPYAESYSEVAGMVRNRSGIMAVINMIPLFILAGRNNPLIPLLGISFDTYNLIHRWFGRIVALEAITHTVAHWARGGWLPSIQGTFQNPSFIWGFTATCAFTVLCIQAWSPLRHAFYEFFKLLHIALAALSIVGLWFHLSLLKNSYIRYLYPIMALWALDRAGRALRLFWFNIGRSRTRTVVEALPGNACRVTMTLARPWNFRPGQHAYLYMPGISLWQSHPFSVAWHEGADDTNSDRLVSHVQDRAVMQKSQISFVIRARTGFTDSLYQKVAGSSAGKMEPVCFVEGPYGAKHALDSYGTVVLFAGGVGVTHQVPYVRDLVAGFRDGVVATRRVLLVWTIQSPEHLEWIRPWMTEILAMEKRRDVLRIMLFVSKPRSSKEIHSPSSTVQMFPGRPNAETLLAMEQEQQVGAMAVSVCGPGALSDEVRLAVRRRQTRSNIDFIEEAFSW</sequence>
<dbReference type="FunFam" id="3.40.50.80:FF:000023">
    <property type="entry name" value="Putative ferric-chelate reductase"/>
    <property type="match status" value="1"/>
</dbReference>
<dbReference type="InterPro" id="IPR013121">
    <property type="entry name" value="Fe_red_NAD-bd_6"/>
</dbReference>
<comment type="subcellular location">
    <subcellularLocation>
        <location evidence="1">Cell membrane</location>
        <topology evidence="1">Multi-pass membrane protein</topology>
    </subcellularLocation>
</comment>
<dbReference type="InterPro" id="IPR013130">
    <property type="entry name" value="Fe3_Rdtase_TM_dom"/>
</dbReference>
<evidence type="ECO:0000259" key="14">
    <source>
        <dbReference type="PROSITE" id="PS51384"/>
    </source>
</evidence>
<keyword evidence="16" id="KW-1185">Reference proteome</keyword>
<dbReference type="InterPro" id="IPR051410">
    <property type="entry name" value="Ferric/Cupric_Reductase"/>
</dbReference>
<evidence type="ECO:0000256" key="4">
    <source>
        <dbReference type="ARBA" id="ARBA00022448"/>
    </source>
</evidence>
<dbReference type="InterPro" id="IPR013112">
    <property type="entry name" value="FAD-bd_8"/>
</dbReference>
<evidence type="ECO:0000256" key="6">
    <source>
        <dbReference type="ARBA" id="ARBA00022692"/>
    </source>
</evidence>
<dbReference type="GO" id="GO:0015677">
    <property type="term" value="P:copper ion import"/>
    <property type="evidence" value="ECO:0007669"/>
    <property type="project" value="TreeGrafter"/>
</dbReference>
<keyword evidence="7" id="KW-0249">Electron transport</keyword>
<protein>
    <recommendedName>
        <fullName evidence="3">ferric-chelate reductase (NADPH)</fullName>
        <ecNumber evidence="3">1.16.1.9</ecNumber>
    </recommendedName>
</protein>
<feature type="transmembrane region" description="Helical" evidence="13">
    <location>
        <begin position="247"/>
        <end position="267"/>
    </location>
</feature>
<dbReference type="GO" id="GO:0006879">
    <property type="term" value="P:intracellular iron ion homeostasis"/>
    <property type="evidence" value="ECO:0007669"/>
    <property type="project" value="TreeGrafter"/>
</dbReference>
<evidence type="ECO:0000256" key="8">
    <source>
        <dbReference type="ARBA" id="ARBA00022989"/>
    </source>
</evidence>
<dbReference type="Pfam" id="PF08022">
    <property type="entry name" value="FAD_binding_8"/>
    <property type="match status" value="1"/>
</dbReference>
<feature type="transmembrane region" description="Helical" evidence="13">
    <location>
        <begin position="216"/>
        <end position="235"/>
    </location>
</feature>
<dbReference type="Pfam" id="PF08030">
    <property type="entry name" value="NAD_binding_6"/>
    <property type="match status" value="1"/>
</dbReference>
<evidence type="ECO:0000256" key="3">
    <source>
        <dbReference type="ARBA" id="ARBA00012668"/>
    </source>
</evidence>
<organism evidence="15 16">
    <name type="scientific">Stachybotrys elegans</name>
    <dbReference type="NCBI Taxonomy" id="80388"/>
    <lineage>
        <taxon>Eukaryota</taxon>
        <taxon>Fungi</taxon>
        <taxon>Dikarya</taxon>
        <taxon>Ascomycota</taxon>
        <taxon>Pezizomycotina</taxon>
        <taxon>Sordariomycetes</taxon>
        <taxon>Hypocreomycetidae</taxon>
        <taxon>Hypocreales</taxon>
        <taxon>Stachybotryaceae</taxon>
        <taxon>Stachybotrys</taxon>
    </lineage>
</organism>
<evidence type="ECO:0000256" key="1">
    <source>
        <dbReference type="ARBA" id="ARBA00004651"/>
    </source>
</evidence>
<reference evidence="15" key="1">
    <citation type="journal article" date="2021" name="Nat. Commun.">
        <title>Genetic determinants of endophytism in the Arabidopsis root mycobiome.</title>
        <authorList>
            <person name="Mesny F."/>
            <person name="Miyauchi S."/>
            <person name="Thiergart T."/>
            <person name="Pickel B."/>
            <person name="Atanasova L."/>
            <person name="Karlsson M."/>
            <person name="Huettel B."/>
            <person name="Barry K.W."/>
            <person name="Haridas S."/>
            <person name="Chen C."/>
            <person name="Bauer D."/>
            <person name="Andreopoulos W."/>
            <person name="Pangilinan J."/>
            <person name="LaButti K."/>
            <person name="Riley R."/>
            <person name="Lipzen A."/>
            <person name="Clum A."/>
            <person name="Drula E."/>
            <person name="Henrissat B."/>
            <person name="Kohler A."/>
            <person name="Grigoriev I.V."/>
            <person name="Martin F.M."/>
            <person name="Hacquard S."/>
        </authorList>
    </citation>
    <scope>NUCLEOTIDE SEQUENCE</scope>
    <source>
        <strain evidence="15">MPI-CAGE-CH-0235</strain>
    </source>
</reference>
<evidence type="ECO:0000256" key="7">
    <source>
        <dbReference type="ARBA" id="ARBA00022982"/>
    </source>
</evidence>
<evidence type="ECO:0000313" key="16">
    <source>
        <dbReference type="Proteomes" id="UP000813444"/>
    </source>
</evidence>
<dbReference type="AlphaFoldDB" id="A0A8K0SN50"/>
<dbReference type="Gene3D" id="3.40.50.80">
    <property type="entry name" value="Nucleotide-binding domain of ferredoxin-NADP reductase (FNR) module"/>
    <property type="match status" value="1"/>
</dbReference>
<dbReference type="SFLD" id="SFLDG01168">
    <property type="entry name" value="Ferric_reductase_subgroup_(FRE"/>
    <property type="match status" value="1"/>
</dbReference>
<name>A0A8K0SN50_9HYPO</name>
<dbReference type="GO" id="GO:0052851">
    <property type="term" value="F:ferric-chelate reductase (NADPH) activity"/>
    <property type="evidence" value="ECO:0007669"/>
    <property type="project" value="UniProtKB-EC"/>
</dbReference>
<evidence type="ECO:0000256" key="12">
    <source>
        <dbReference type="ARBA" id="ARBA00048483"/>
    </source>
</evidence>
<feature type="transmembrane region" description="Helical" evidence="13">
    <location>
        <begin position="21"/>
        <end position="39"/>
    </location>
</feature>
<feature type="transmembrane region" description="Helical" evidence="13">
    <location>
        <begin position="108"/>
        <end position="129"/>
    </location>
</feature>
<dbReference type="PANTHER" id="PTHR32361:SF24">
    <property type="entry name" value="REDUCTASE, PUTATIVE (AFU_ORTHOLOGUE AFUA_3G10820)-RELATED"/>
    <property type="match status" value="1"/>
</dbReference>
<dbReference type="GO" id="GO:0006826">
    <property type="term" value="P:iron ion transport"/>
    <property type="evidence" value="ECO:0007669"/>
    <property type="project" value="TreeGrafter"/>
</dbReference>
<dbReference type="InterPro" id="IPR017927">
    <property type="entry name" value="FAD-bd_FR_type"/>
</dbReference>
<dbReference type="SFLD" id="SFLDS00052">
    <property type="entry name" value="Ferric_Reductase_Domain"/>
    <property type="match status" value="1"/>
</dbReference>
<dbReference type="PROSITE" id="PS51384">
    <property type="entry name" value="FAD_FR"/>
    <property type="match status" value="1"/>
</dbReference>
<dbReference type="InterPro" id="IPR039261">
    <property type="entry name" value="FNR_nucleotide-bd"/>
</dbReference>
<dbReference type="EMBL" id="JAGPNK010000009">
    <property type="protein sequence ID" value="KAH7313259.1"/>
    <property type="molecule type" value="Genomic_DNA"/>
</dbReference>
<feature type="transmembrane region" description="Helical" evidence="13">
    <location>
        <begin position="141"/>
        <end position="158"/>
    </location>
</feature>
<evidence type="ECO:0000256" key="2">
    <source>
        <dbReference type="ARBA" id="ARBA00006278"/>
    </source>
</evidence>
<keyword evidence="11 13" id="KW-0472">Membrane</keyword>
<dbReference type="Proteomes" id="UP000813444">
    <property type="component" value="Unassembled WGS sequence"/>
</dbReference>
<evidence type="ECO:0000256" key="13">
    <source>
        <dbReference type="SAM" id="Phobius"/>
    </source>
</evidence>
<keyword evidence="4" id="KW-0813">Transport</keyword>
<gene>
    <name evidence="15" type="ORF">B0I35DRAFT_479962</name>
</gene>
<evidence type="ECO:0000256" key="5">
    <source>
        <dbReference type="ARBA" id="ARBA00022475"/>
    </source>
</evidence>
<dbReference type="Pfam" id="PF01794">
    <property type="entry name" value="Ferric_reduct"/>
    <property type="match status" value="1"/>
</dbReference>
<dbReference type="SUPFAM" id="SSF63380">
    <property type="entry name" value="Riboflavin synthase domain-like"/>
    <property type="match status" value="1"/>
</dbReference>
<keyword evidence="8 13" id="KW-1133">Transmembrane helix</keyword>
<dbReference type="PANTHER" id="PTHR32361">
    <property type="entry name" value="FERRIC/CUPRIC REDUCTASE TRANSMEMBRANE COMPONENT"/>
    <property type="match status" value="1"/>
</dbReference>